<dbReference type="AlphaFoldDB" id="X0TMZ1"/>
<proteinExistence type="predicted"/>
<name>X0TMZ1_9ZZZZ</name>
<comment type="caution">
    <text evidence="1">The sequence shown here is derived from an EMBL/GenBank/DDBJ whole genome shotgun (WGS) entry which is preliminary data.</text>
</comment>
<evidence type="ECO:0000313" key="1">
    <source>
        <dbReference type="EMBL" id="GAF94938.1"/>
    </source>
</evidence>
<feature type="non-terminal residue" evidence="1">
    <location>
        <position position="1"/>
    </location>
</feature>
<reference evidence="1" key="1">
    <citation type="journal article" date="2014" name="Front. Microbiol.">
        <title>High frequency of phylogenetically diverse reductive dehalogenase-homologous genes in deep subseafloor sedimentary metagenomes.</title>
        <authorList>
            <person name="Kawai M."/>
            <person name="Futagami T."/>
            <person name="Toyoda A."/>
            <person name="Takaki Y."/>
            <person name="Nishi S."/>
            <person name="Hori S."/>
            <person name="Arai W."/>
            <person name="Tsubouchi T."/>
            <person name="Morono Y."/>
            <person name="Uchiyama I."/>
            <person name="Ito T."/>
            <person name="Fujiyama A."/>
            <person name="Inagaki F."/>
            <person name="Takami H."/>
        </authorList>
    </citation>
    <scope>NUCLEOTIDE SEQUENCE</scope>
    <source>
        <strain evidence="1">Expedition CK06-06</strain>
    </source>
</reference>
<organism evidence="1">
    <name type="scientific">marine sediment metagenome</name>
    <dbReference type="NCBI Taxonomy" id="412755"/>
    <lineage>
        <taxon>unclassified sequences</taxon>
        <taxon>metagenomes</taxon>
        <taxon>ecological metagenomes</taxon>
    </lineage>
</organism>
<accession>X0TMZ1</accession>
<dbReference type="EMBL" id="BARS01017165">
    <property type="protein sequence ID" value="GAF94938.1"/>
    <property type="molecule type" value="Genomic_DNA"/>
</dbReference>
<sequence>PVPMEGRITLEATRHWAADCTYTAPAADP</sequence>
<protein>
    <submittedName>
        <fullName evidence="1">Uncharacterized protein</fullName>
    </submittedName>
</protein>
<gene>
    <name evidence="1" type="ORF">S01H1_28116</name>
</gene>